<dbReference type="AlphaFoldDB" id="T2JTS8"/>
<protein>
    <submittedName>
        <fullName evidence="1">O-succinylbenzoate-CoA synthase</fullName>
    </submittedName>
</protein>
<name>T2JTS8_CROWT</name>
<reference evidence="1 2" key="2">
    <citation type="submission" date="2013-09" db="EMBL/GenBank/DDBJ databases">
        <title>Whole genome comparison of six Crocosphaera watsonii strains with differing phenotypes.</title>
        <authorList>
            <person name="Bench S.R."/>
            <person name="Heller P."/>
            <person name="Frank I."/>
            <person name="Arciniega M."/>
            <person name="Shilova I.N."/>
            <person name="Zehr J.P."/>
        </authorList>
    </citation>
    <scope>NUCLEOTIDE SEQUENCE [LARGE SCALE GENOMIC DNA]</scope>
    <source>
        <strain evidence="1 2">WH 0402</strain>
    </source>
</reference>
<comment type="caution">
    <text evidence="1">The sequence shown here is derived from an EMBL/GenBank/DDBJ whole genome shotgun (WGS) entry which is preliminary data.</text>
</comment>
<organism evidence="1 2">
    <name type="scientific">Crocosphaera watsonii WH 0402</name>
    <dbReference type="NCBI Taxonomy" id="1284629"/>
    <lineage>
        <taxon>Bacteria</taxon>
        <taxon>Bacillati</taxon>
        <taxon>Cyanobacteriota</taxon>
        <taxon>Cyanophyceae</taxon>
        <taxon>Oscillatoriophycideae</taxon>
        <taxon>Chroococcales</taxon>
        <taxon>Aphanothecaceae</taxon>
        <taxon>Crocosphaera</taxon>
    </lineage>
</organism>
<dbReference type="EMBL" id="CAQN01000805">
    <property type="protein sequence ID" value="CCQ68615.1"/>
    <property type="molecule type" value="Genomic_DNA"/>
</dbReference>
<reference evidence="1 2" key="1">
    <citation type="submission" date="2013-01" db="EMBL/GenBank/DDBJ databases">
        <authorList>
            <person name="Bench S."/>
        </authorList>
    </citation>
    <scope>NUCLEOTIDE SEQUENCE [LARGE SCALE GENOMIC DNA]</scope>
    <source>
        <strain evidence="1 2">WH 0402</strain>
    </source>
</reference>
<evidence type="ECO:0000313" key="1">
    <source>
        <dbReference type="EMBL" id="CCQ68615.1"/>
    </source>
</evidence>
<sequence length="76" mass="8575">MLECSIGAFFTLSLATLDNFIYPAALNTNDYIDDIVTYKCLAENGKVNAPNFLSDFGVNEDKLRHYTILSKTMTMR</sequence>
<evidence type="ECO:0000313" key="2">
    <source>
        <dbReference type="Proteomes" id="UP000018130"/>
    </source>
</evidence>
<dbReference type="Proteomes" id="UP000018130">
    <property type="component" value="Unassembled WGS sequence"/>
</dbReference>
<proteinExistence type="predicted"/>
<accession>T2JTS8</accession>
<gene>
    <name evidence="1" type="ORF">CWATWH0402_100</name>
</gene>